<dbReference type="GO" id="GO:0005743">
    <property type="term" value="C:mitochondrial inner membrane"/>
    <property type="evidence" value="ECO:0007669"/>
    <property type="project" value="UniProtKB-SubCell"/>
</dbReference>
<dbReference type="AlphaFoldDB" id="A0A915NRV4"/>
<comment type="similarity">
    <text evidence="2 11">Belongs to the ATPase e subunit family.</text>
</comment>
<proteinExistence type="inferred from homology"/>
<comment type="function">
    <text evidence="11">Subunit e, of the mitochondrial membrane ATP synthase complex (F(1)F(0) ATP synthase or Complex V) that produces ATP from ADP in the presence of a proton gradient across the membrane which is generated by electron transport complexes of the respiratory chain. ATP synthase complex consist of a soluble F(1) head domain - the catalytic core - and a membrane F(1) domain - the membrane proton channel. These two domains are linked by a central stalk rotating inside the F(1) region and a stationary peripheral stalk. During catalysis, ATP synthesis in the catalytic domain of F(1) is coupled via a rotary mechanism of the central stalk subunits to proton translocation. In vivo, can only synthesize ATP although its ATP hydrolase activity can be activated artificially in vitro. Part of the complex F(0) domain.</text>
</comment>
<evidence type="ECO:0000256" key="6">
    <source>
        <dbReference type="ARBA" id="ARBA00022792"/>
    </source>
</evidence>
<dbReference type="Pfam" id="PF05680">
    <property type="entry name" value="ATP-synt_E"/>
    <property type="match status" value="1"/>
</dbReference>
<comment type="subunit">
    <text evidence="11">F-type ATPases have 2 components, CF(1) - the catalytic core - and CF(0) - the membrane proton channel. CF(1) and CF(0) have multiple subunits.</text>
</comment>
<evidence type="ECO:0000256" key="2">
    <source>
        <dbReference type="ARBA" id="ARBA00007333"/>
    </source>
</evidence>
<evidence type="ECO:0000256" key="3">
    <source>
        <dbReference type="ARBA" id="ARBA00022448"/>
    </source>
</evidence>
<keyword evidence="10 11" id="KW-0066">ATP synthesis</keyword>
<protein>
    <recommendedName>
        <fullName evidence="11">ATP synthase F(0) complex subunit e, mitochondrial</fullName>
    </recommendedName>
</protein>
<dbReference type="WBParaSite" id="scf7180000421295.g6609">
    <property type="protein sequence ID" value="scf7180000421295.g6609"/>
    <property type="gene ID" value="scf7180000421295.g6609"/>
</dbReference>
<evidence type="ECO:0000313" key="13">
    <source>
        <dbReference type="WBParaSite" id="scf7180000421295.g6609"/>
    </source>
</evidence>
<comment type="subcellular location">
    <subcellularLocation>
        <location evidence="1 11">Mitochondrion inner membrane</location>
    </subcellularLocation>
</comment>
<keyword evidence="3 11" id="KW-0813">Transport</keyword>
<evidence type="ECO:0000256" key="4">
    <source>
        <dbReference type="ARBA" id="ARBA00022547"/>
    </source>
</evidence>
<reference evidence="13" key="1">
    <citation type="submission" date="2022-11" db="UniProtKB">
        <authorList>
            <consortium name="WormBaseParasite"/>
        </authorList>
    </citation>
    <scope>IDENTIFICATION</scope>
</reference>
<accession>A0A915NRV4</accession>
<keyword evidence="8 11" id="KW-0496">Mitochondrion</keyword>
<evidence type="ECO:0000256" key="5">
    <source>
        <dbReference type="ARBA" id="ARBA00022781"/>
    </source>
</evidence>
<evidence type="ECO:0000256" key="1">
    <source>
        <dbReference type="ARBA" id="ARBA00004273"/>
    </source>
</evidence>
<keyword evidence="9" id="KW-0472">Membrane</keyword>
<name>A0A915NRV4_9BILA</name>
<keyword evidence="5 11" id="KW-0375">Hydrogen ion transport</keyword>
<evidence type="ECO:0000313" key="12">
    <source>
        <dbReference type="Proteomes" id="UP000887560"/>
    </source>
</evidence>
<dbReference type="Proteomes" id="UP000887560">
    <property type="component" value="Unplaced"/>
</dbReference>
<keyword evidence="12" id="KW-1185">Reference proteome</keyword>
<keyword evidence="7 11" id="KW-0406">Ion transport</keyword>
<sequence length="118" mass="13611">MSKPHPTDIILPEPIQVSPLIRFARWTALGAGIIQKQSKAKTISVIFSYGYVRFHQIARGHALIREWEADKFIHKVEQEHERAKLNQREESEFVMQVTGSNIDEGKASMDVEHLYLKL</sequence>
<dbReference type="GO" id="GO:0015078">
    <property type="term" value="F:proton transmembrane transporter activity"/>
    <property type="evidence" value="ECO:0007669"/>
    <property type="project" value="InterPro"/>
</dbReference>
<dbReference type="InterPro" id="IPR008386">
    <property type="entry name" value="ATP_synth_F0_esu_mt"/>
</dbReference>
<keyword evidence="6 11" id="KW-0999">Mitochondrion inner membrane</keyword>
<evidence type="ECO:0000256" key="8">
    <source>
        <dbReference type="ARBA" id="ARBA00023128"/>
    </source>
</evidence>
<evidence type="ECO:0000256" key="9">
    <source>
        <dbReference type="ARBA" id="ARBA00023136"/>
    </source>
</evidence>
<evidence type="ECO:0000256" key="7">
    <source>
        <dbReference type="ARBA" id="ARBA00023065"/>
    </source>
</evidence>
<evidence type="ECO:0000256" key="11">
    <source>
        <dbReference type="RuleBase" id="RU367005"/>
    </source>
</evidence>
<evidence type="ECO:0000256" key="10">
    <source>
        <dbReference type="ARBA" id="ARBA00023310"/>
    </source>
</evidence>
<organism evidence="12 13">
    <name type="scientific">Meloidogyne floridensis</name>
    <dbReference type="NCBI Taxonomy" id="298350"/>
    <lineage>
        <taxon>Eukaryota</taxon>
        <taxon>Metazoa</taxon>
        <taxon>Ecdysozoa</taxon>
        <taxon>Nematoda</taxon>
        <taxon>Chromadorea</taxon>
        <taxon>Rhabditida</taxon>
        <taxon>Tylenchina</taxon>
        <taxon>Tylenchomorpha</taxon>
        <taxon>Tylenchoidea</taxon>
        <taxon>Meloidogynidae</taxon>
        <taxon>Meloidogyninae</taxon>
        <taxon>Meloidogyne</taxon>
    </lineage>
</organism>
<keyword evidence="4 11" id="KW-0138">CF(0)</keyword>
<dbReference type="GO" id="GO:0045259">
    <property type="term" value="C:proton-transporting ATP synthase complex"/>
    <property type="evidence" value="ECO:0007669"/>
    <property type="project" value="UniProtKB-UniRule"/>
</dbReference>
<dbReference type="GO" id="GO:0015986">
    <property type="term" value="P:proton motive force-driven ATP synthesis"/>
    <property type="evidence" value="ECO:0007669"/>
    <property type="project" value="InterPro"/>
</dbReference>